<reference evidence="2 3" key="1">
    <citation type="submission" date="2023-04" db="EMBL/GenBank/DDBJ databases">
        <title>Spirochaete genome identified in red abalone sample constitutes a novel genus.</title>
        <authorList>
            <person name="Sharma S.P."/>
            <person name="Purcell C.M."/>
            <person name="Hyde J.R."/>
            <person name="Severin A.J."/>
        </authorList>
    </citation>
    <scope>NUCLEOTIDE SEQUENCE [LARGE SCALE GENOMIC DNA]</scope>
    <source>
        <strain evidence="2 3">SP-2023</strain>
    </source>
</reference>
<gene>
    <name evidence="2" type="ORF">P0082_02555</name>
</gene>
<keyword evidence="3" id="KW-1185">Reference proteome</keyword>
<keyword evidence="1" id="KW-0472">Membrane</keyword>
<keyword evidence="1" id="KW-0812">Transmembrane</keyword>
<feature type="transmembrane region" description="Helical" evidence="1">
    <location>
        <begin position="130"/>
        <end position="151"/>
    </location>
</feature>
<sequence>MPMFQERQSKRFHVTLQVSDLNDSIRDYREIFGEDPCYVIPGYLGLWRTGELNFLLWAKPKHRTAIVQFGWEFDYLDSNQRFKDCNQLSWLFFSAETQNDFINRLKTEPEYREDSDFPLELRNPNARWNLWASLVLVLVLLVFTVFNNGWLKAFFRPAESSVELREQVRDLQDLYSASGQLEAAGKLLEAADYEISYLDDYAVAQHDRQASITFQVVDRQILFVTHWALRQSGDSSPSQAAPLLGELEIQDNINKINRDAVLCRYYQDEDGDLAVEAWFALPSLLLLPEDQQGDGASESLVFGREQAGLQWQKILALWQQESLSWIRTSPLFGGSLDSRQSFSKK</sequence>
<keyword evidence="1" id="KW-1133">Transmembrane helix</keyword>
<proteinExistence type="predicted"/>
<dbReference type="RefSeq" id="WP_326927950.1">
    <property type="nucleotide sequence ID" value="NZ_CP123443.1"/>
</dbReference>
<evidence type="ECO:0000313" key="2">
    <source>
        <dbReference type="EMBL" id="WGK69763.1"/>
    </source>
</evidence>
<dbReference type="Proteomes" id="UP001228690">
    <property type="component" value="Chromosome"/>
</dbReference>
<evidence type="ECO:0000313" key="3">
    <source>
        <dbReference type="Proteomes" id="UP001228690"/>
    </source>
</evidence>
<name>A0ABY8MKN7_9SPIO</name>
<evidence type="ECO:0008006" key="4">
    <source>
        <dbReference type="Google" id="ProtNLM"/>
    </source>
</evidence>
<dbReference type="InterPro" id="IPR029068">
    <property type="entry name" value="Glyas_Bleomycin-R_OHBP_Dase"/>
</dbReference>
<dbReference type="Gene3D" id="3.10.180.10">
    <property type="entry name" value="2,3-Dihydroxybiphenyl 1,2-Dioxygenase, domain 1"/>
    <property type="match status" value="1"/>
</dbReference>
<organism evidence="2 3">
    <name type="scientific">Candidatus Haliotispira prima</name>
    <dbReference type="NCBI Taxonomy" id="3034016"/>
    <lineage>
        <taxon>Bacteria</taxon>
        <taxon>Pseudomonadati</taxon>
        <taxon>Spirochaetota</taxon>
        <taxon>Spirochaetia</taxon>
        <taxon>Spirochaetales</taxon>
        <taxon>Spirochaetaceae</taxon>
        <taxon>Candidatus Haliotispira</taxon>
    </lineage>
</organism>
<protein>
    <recommendedName>
        <fullName evidence="4">VOC domain-containing protein</fullName>
    </recommendedName>
</protein>
<dbReference type="SUPFAM" id="SSF54593">
    <property type="entry name" value="Glyoxalase/Bleomycin resistance protein/Dihydroxybiphenyl dioxygenase"/>
    <property type="match status" value="1"/>
</dbReference>
<accession>A0ABY8MKN7</accession>
<dbReference type="EMBL" id="CP123443">
    <property type="protein sequence ID" value="WGK69763.1"/>
    <property type="molecule type" value="Genomic_DNA"/>
</dbReference>
<evidence type="ECO:0000256" key="1">
    <source>
        <dbReference type="SAM" id="Phobius"/>
    </source>
</evidence>